<feature type="compositionally biased region" description="Low complexity" evidence="2">
    <location>
        <begin position="1564"/>
        <end position="1595"/>
    </location>
</feature>
<dbReference type="PANTHER" id="PTHR45615:SF66">
    <property type="entry name" value="CARD DOMAIN-CONTAINING PROTEIN"/>
    <property type="match status" value="1"/>
</dbReference>
<keyword evidence="4" id="KW-1185">Reference proteome</keyword>
<dbReference type="SUPFAM" id="SSF53335">
    <property type="entry name" value="S-adenosyl-L-methionine-dependent methyltransferases"/>
    <property type="match status" value="1"/>
</dbReference>
<feature type="compositionally biased region" description="Low complexity" evidence="2">
    <location>
        <begin position="858"/>
        <end position="900"/>
    </location>
</feature>
<evidence type="ECO:0000313" key="4">
    <source>
        <dbReference type="Proteomes" id="UP001141327"/>
    </source>
</evidence>
<feature type="compositionally biased region" description="Gly residues" evidence="2">
    <location>
        <begin position="1276"/>
        <end position="1286"/>
    </location>
</feature>
<feature type="compositionally biased region" description="Gly residues" evidence="2">
    <location>
        <begin position="1725"/>
        <end position="1734"/>
    </location>
</feature>
<keyword evidence="1" id="KW-0175">Coiled coil</keyword>
<accession>A0ABQ8URX0</accession>
<feature type="compositionally biased region" description="Low complexity" evidence="2">
    <location>
        <begin position="1477"/>
        <end position="1491"/>
    </location>
</feature>
<dbReference type="Proteomes" id="UP001141327">
    <property type="component" value="Unassembled WGS sequence"/>
</dbReference>
<name>A0ABQ8URX0_9EUKA</name>
<feature type="compositionally biased region" description="Basic residues" evidence="2">
    <location>
        <begin position="1106"/>
        <end position="1116"/>
    </location>
</feature>
<feature type="region of interest" description="Disordered" evidence="2">
    <location>
        <begin position="1676"/>
        <end position="1770"/>
    </location>
</feature>
<feature type="compositionally biased region" description="Polar residues" evidence="2">
    <location>
        <begin position="1492"/>
        <end position="1501"/>
    </location>
</feature>
<dbReference type="InterPro" id="IPR029063">
    <property type="entry name" value="SAM-dependent_MTases_sf"/>
</dbReference>
<feature type="coiled-coil region" evidence="1">
    <location>
        <begin position="282"/>
        <end position="403"/>
    </location>
</feature>
<evidence type="ECO:0000256" key="2">
    <source>
        <dbReference type="SAM" id="MobiDB-lite"/>
    </source>
</evidence>
<feature type="compositionally biased region" description="Pro residues" evidence="2">
    <location>
        <begin position="1465"/>
        <end position="1475"/>
    </location>
</feature>
<feature type="compositionally biased region" description="Low complexity" evidence="2">
    <location>
        <begin position="1744"/>
        <end position="1762"/>
    </location>
</feature>
<dbReference type="EMBL" id="JAPMOS010000008">
    <property type="protein sequence ID" value="KAJ4461272.1"/>
    <property type="molecule type" value="Genomic_DNA"/>
</dbReference>
<feature type="region of interest" description="Disordered" evidence="2">
    <location>
        <begin position="1564"/>
        <end position="1635"/>
    </location>
</feature>
<dbReference type="PRINTS" id="PR01217">
    <property type="entry name" value="PRICHEXTENSN"/>
</dbReference>
<feature type="region of interest" description="Disordered" evidence="2">
    <location>
        <begin position="2140"/>
        <end position="2172"/>
    </location>
</feature>
<proteinExistence type="predicted"/>
<feature type="compositionally biased region" description="Pro residues" evidence="2">
    <location>
        <begin position="1616"/>
        <end position="1635"/>
    </location>
</feature>
<dbReference type="Gene3D" id="3.40.50.150">
    <property type="entry name" value="Vaccinia Virus protein VP39"/>
    <property type="match status" value="1"/>
</dbReference>
<dbReference type="PANTHER" id="PTHR45615">
    <property type="entry name" value="MYOSIN HEAVY CHAIN, NON-MUSCLE"/>
    <property type="match status" value="1"/>
</dbReference>
<gene>
    <name evidence="3" type="ORF">PAPYR_2306</name>
</gene>
<feature type="compositionally biased region" description="Pro residues" evidence="2">
    <location>
        <begin position="2141"/>
        <end position="2160"/>
    </location>
</feature>
<feature type="region of interest" description="Disordered" evidence="2">
    <location>
        <begin position="1063"/>
        <end position="1084"/>
    </location>
</feature>
<feature type="region of interest" description="Disordered" evidence="2">
    <location>
        <begin position="609"/>
        <end position="645"/>
    </location>
</feature>
<reference evidence="3" key="1">
    <citation type="journal article" date="2022" name="bioRxiv">
        <title>Genomics of Preaxostyla Flagellates Illuminates Evolutionary Transitions and the Path Towards Mitochondrial Loss.</title>
        <authorList>
            <person name="Novak L.V.F."/>
            <person name="Treitli S.C."/>
            <person name="Pyrih J."/>
            <person name="Halakuc P."/>
            <person name="Pipaliya S.V."/>
            <person name="Vacek V."/>
            <person name="Brzon O."/>
            <person name="Soukal P."/>
            <person name="Eme L."/>
            <person name="Dacks J.B."/>
            <person name="Karnkowska A."/>
            <person name="Elias M."/>
            <person name="Hampl V."/>
        </authorList>
    </citation>
    <scope>NUCLEOTIDE SEQUENCE</scope>
    <source>
        <strain evidence="3">RCP-MX</strain>
    </source>
</reference>
<feature type="compositionally biased region" description="Low complexity" evidence="2">
    <location>
        <begin position="1449"/>
        <end position="1464"/>
    </location>
</feature>
<feature type="coiled-coil region" evidence="1">
    <location>
        <begin position="91"/>
        <end position="188"/>
    </location>
</feature>
<feature type="compositionally biased region" description="Pro residues" evidence="2">
    <location>
        <begin position="1324"/>
        <end position="1344"/>
    </location>
</feature>
<feature type="compositionally biased region" description="Low complexity" evidence="2">
    <location>
        <begin position="1178"/>
        <end position="1196"/>
    </location>
</feature>
<organism evidence="3 4">
    <name type="scientific">Paratrimastix pyriformis</name>
    <dbReference type="NCBI Taxonomy" id="342808"/>
    <lineage>
        <taxon>Eukaryota</taxon>
        <taxon>Metamonada</taxon>
        <taxon>Preaxostyla</taxon>
        <taxon>Paratrimastigidae</taxon>
        <taxon>Paratrimastix</taxon>
    </lineage>
</organism>
<feature type="compositionally biased region" description="Pro residues" evidence="2">
    <location>
        <begin position="970"/>
        <end position="993"/>
    </location>
</feature>
<feature type="compositionally biased region" description="Pro residues" evidence="2">
    <location>
        <begin position="822"/>
        <end position="831"/>
    </location>
</feature>
<feature type="region of interest" description="Disordered" evidence="2">
    <location>
        <begin position="954"/>
        <end position="1035"/>
    </location>
</feature>
<feature type="compositionally biased region" description="Low complexity" evidence="2">
    <location>
        <begin position="1314"/>
        <end position="1323"/>
    </location>
</feature>
<protein>
    <recommendedName>
        <fullName evidence="5">Methyltransferase type 11 domain-containing protein</fullName>
    </recommendedName>
</protein>
<feature type="compositionally biased region" description="Low complexity" evidence="2">
    <location>
        <begin position="832"/>
        <end position="847"/>
    </location>
</feature>
<feature type="compositionally biased region" description="Low complexity" evidence="2">
    <location>
        <begin position="1709"/>
        <end position="1724"/>
    </location>
</feature>
<feature type="compositionally biased region" description="Low complexity" evidence="2">
    <location>
        <begin position="1138"/>
        <end position="1157"/>
    </location>
</feature>
<feature type="compositionally biased region" description="Low complexity" evidence="2">
    <location>
        <begin position="806"/>
        <end position="821"/>
    </location>
</feature>
<feature type="region of interest" description="Disordered" evidence="2">
    <location>
        <begin position="806"/>
        <end position="929"/>
    </location>
</feature>
<feature type="region of interest" description="Disordered" evidence="2">
    <location>
        <begin position="2069"/>
        <end position="2088"/>
    </location>
</feature>
<dbReference type="CDD" id="cd06503">
    <property type="entry name" value="ATP-synt_Fo_b"/>
    <property type="match status" value="1"/>
</dbReference>
<evidence type="ECO:0008006" key="5">
    <source>
        <dbReference type="Google" id="ProtNLM"/>
    </source>
</evidence>
<sequence length="2172" mass="227378">MLRWCRSSESSTFPHRWLDIIESAFGPANLSVFLGESLGWVCLRVRVLFHDKNQFDENDRLHDEGILLMADVELGIAPVKATGTQEVSSLAAGFEETKDRLEIACQRIQNEQHAYALENALLKDRLQAAEAQAASATREKDEIRRELESLRGQYLALESAHVQVVEERDDLQARLAGTHEENAQLRGDQDNLIEQMTTHQASIQSALVWLALQAEQMLCQSAAEYSVSQSQLDLLSRQLEVVGQQHQEALNMLKETQTQAALATQQQGQQEAAWAEQRDRDLTAAREARARLEQTLLEQEARLAEVARAHTSEIADLRGSLAEYQRQTEGAMEAQHASYQAALAEATQAQDELQAQLAALQAEVPRAREEGRLEASNSQADARREASRLLAEAQAQAESEHAQALGALRQRCAETVAEQERGLAEALDKAEGALAALRAHHEWECAEMAAQLRVLAQQREQAQMALRDAHSGFAEARADLRRAHEAHVAALEGLLRKQQAALWASAQVAVPAMSVGLLAAVRQLARVQADRAAFAMRSWAERLAAQAMGALALVPLEALPAQPQSIARGCEVAGRWQMEDDRPRTPPAVALAAASKRLWGAVRTAVGAPPALAGDAGTEDTDTDGQAEAEGSQIDEAQAEGEAARVGEVRERAAGGFDDSAMPPVPMPPMPMPMPSADVGAMLESLHSHARAHLQAAMHSAREWEVTLRQQDERHGWAVRWEEAQLATRAALAAIRAQASRRLEDANRAWTILHAEQCLAMAEAQGRVRTLQATLRRARQDAADSGAQVGALAEVLRQQQALIKQQQAQLADRPATATPTPTATPPSPMMAPPLLSSGSSSSPLRPAIGLGHPPRLTASPRTPASLLASAPARTPATPAAAPPLAATPVAPAAPAEAPAPDVGAILPTTPPPPASATATPAPSTPAAPSTIIAPAATTIASSSAAARPTIAPAAPTVDAPQTAGLHHPPESAPSPSTQPQPQPQPQPPQPQPQPGVKEPQTPGGPQGTDEDSSLGGEADQAAGPEAAGSADEEEEWARLAELDELLTAFLFPKSDAAIRELAAPHQPPHQQQPGAAAAADPRHLETELRFTSALLARNHLERLRRLRERRNRKRSGLRTPTPPATARRSPAREQQQHSPATTTTASATPATPAAASAQPLPDPTPSPGTASGPGGELGLLPAAAAARQAAARTPGAEGSQGAAPPPRLLAPLTIPGEDGTRSEGSPSPRSATTPPPRRRDGPQVPVGGGQAPGSGQARRRGEEPPARLPMLRKGSGMAGGLRGTGGQQQPRAAHSPAPTRGAAAEAVQATDRSAAAAAGTLPMAGPPPLQPAITAPPPPSPPAAGPAAARDAWSLALSSARPPPQLQAATGSAEAAEALAAELAQLDVKLAPRDFQQLLAVLVQAMHDQQAAPEAEVPATPSDEDEPQPHALFPSPHPRPRAPRPMPVSPRGGASMGLAMAMGPGMPPVEPPSRPHPAAGPGSVSSSSAGPTQHSAGSPSSRLAAPQRAPPQSLAAGGHGSFLHSASPYLAGWTQASLKRMLAPLPALHHAAPAAPGAAVAASAAAPSPTSGSSPSAGPKASSTSPARPRPAAQGHGQGQGQGAPARASSTQSPHAGPPSPSPLPPAAWSTPPPLHGAMPMPMAMPMTISPVTTPPPQVPMALPMPMPMVMPPALSVPTSPPVGDPQPSADAPGHSRSPAANPAPPPLTAAGTTTPAPREAGPADSGGRGGSVRGRGRGTASHGPGRPAAKGAAAAAPAPAATRHRGPVVLKAVGRVKTSPKKMQKTGHVEMYKQRCHEYDVITRRHDPFGHIYEHLLGLGIFHHNTVVCDLGSGTGRMSRLLGPHVHSIIAYDRAPDMLRYVLERNCPLPTPPPPSSSPLPSPSPPTLPRKLRPCRYCGCSPMAALRQCAAASPSSPPEGTSTPLGCARTELICAENAHIPQRDASADVVIAGWTVSYAVADTYAQGDRARKRAVRAIVREMRRVARPGGALVILETLGCGEQPTRAGSHYYGWLTEWGFARSTFRSDYLFRDSQEAADLMRFFFSAGSCKKFAPLLRPLSPDEQRRLETVKAGAESTSPPPAPLPRAVELPGGQRLVNRPECTCDCHVAERQQERDEAAAPPPVPLLLPETTAMWVLRLPPPAPATPAPAPAPVPAPAAAPNQDQTRRDE</sequence>
<comment type="caution">
    <text evidence="3">The sequence shown here is derived from an EMBL/GenBank/DDBJ whole genome shotgun (WGS) entry which is preliminary data.</text>
</comment>
<feature type="region of interest" description="Disordered" evidence="2">
    <location>
        <begin position="1407"/>
        <end position="1526"/>
    </location>
</feature>
<feature type="region of interest" description="Disordered" evidence="2">
    <location>
        <begin position="1106"/>
        <end position="1373"/>
    </location>
</feature>
<evidence type="ECO:0000313" key="3">
    <source>
        <dbReference type="EMBL" id="KAJ4461272.1"/>
    </source>
</evidence>
<feature type="compositionally biased region" description="Low complexity" evidence="2">
    <location>
        <begin position="915"/>
        <end position="929"/>
    </location>
</feature>
<feature type="compositionally biased region" description="Acidic residues" evidence="2">
    <location>
        <begin position="617"/>
        <end position="627"/>
    </location>
</feature>
<evidence type="ECO:0000256" key="1">
    <source>
        <dbReference type="SAM" id="Coils"/>
    </source>
</evidence>
<feature type="compositionally biased region" description="Low complexity" evidence="2">
    <location>
        <begin position="1068"/>
        <end position="1079"/>
    </location>
</feature>